<dbReference type="GO" id="GO:0016491">
    <property type="term" value="F:oxidoreductase activity"/>
    <property type="evidence" value="ECO:0007669"/>
    <property type="project" value="UniProtKB-KW"/>
</dbReference>
<dbReference type="InterPro" id="IPR055170">
    <property type="entry name" value="GFO_IDH_MocA-like_dom"/>
</dbReference>
<evidence type="ECO:0000259" key="4">
    <source>
        <dbReference type="Pfam" id="PF22725"/>
    </source>
</evidence>
<evidence type="ECO:0000256" key="2">
    <source>
        <dbReference type="ARBA" id="ARBA00023002"/>
    </source>
</evidence>
<dbReference type="PANTHER" id="PTHR22604:SF105">
    <property type="entry name" value="TRANS-1,2-DIHYDROBENZENE-1,2-DIOL DEHYDROGENASE"/>
    <property type="match status" value="1"/>
</dbReference>
<feature type="domain" description="Gfo/Idh/MocA-like oxidoreductase N-terminal" evidence="3">
    <location>
        <begin position="4"/>
        <end position="122"/>
    </location>
</feature>
<organism evidence="5">
    <name type="scientific">uncultured Rubrobacteraceae bacterium</name>
    <dbReference type="NCBI Taxonomy" id="349277"/>
    <lineage>
        <taxon>Bacteria</taxon>
        <taxon>Bacillati</taxon>
        <taxon>Actinomycetota</taxon>
        <taxon>Rubrobacteria</taxon>
        <taxon>Rubrobacterales</taxon>
        <taxon>Rubrobacteraceae</taxon>
        <taxon>environmental samples</taxon>
    </lineage>
</organism>
<feature type="domain" description="GFO/IDH/MocA-like oxidoreductase" evidence="4">
    <location>
        <begin position="133"/>
        <end position="246"/>
    </location>
</feature>
<sequence length="330" mass="35880">MNRVRWGIIGAGSIAGRFSEALAALPEAETLAVGSRSQNSADRFAGTHGFSRAYPSYEELAADPDVDVVYVATPHPFHAGNVELCLRAGKAVVCEKPFTVNAAEARRLVGLARERDLFLMEGMWTRFFPLMGRLRRMLSDGALGEPRMLTVDFGFRAELDPASRLFDPKLGGGAMLDVGVYCVSLASMVLGRPVRGTGISHLGETGVDEQFAAALEHAGGRISAITAGTRTATPQEATVLGTEGYARIHSPWWRPETMTISRPGGEDEVIREPTEDNGFRYEAAEVMRCLRAGEKESGTMPLEETISVLETMDDIRAAWGLRYPGEEEAR</sequence>
<dbReference type="PANTHER" id="PTHR22604">
    <property type="entry name" value="OXIDOREDUCTASES"/>
    <property type="match status" value="1"/>
</dbReference>
<comment type="similarity">
    <text evidence="1">Belongs to the Gfo/Idh/MocA family.</text>
</comment>
<evidence type="ECO:0000256" key="1">
    <source>
        <dbReference type="ARBA" id="ARBA00010928"/>
    </source>
</evidence>
<name>A0A6J4SLI0_9ACTN</name>
<protein>
    <submittedName>
        <fullName evidence="5">Oxidoreductase</fullName>
    </submittedName>
</protein>
<dbReference type="GO" id="GO:0000166">
    <property type="term" value="F:nucleotide binding"/>
    <property type="evidence" value="ECO:0007669"/>
    <property type="project" value="InterPro"/>
</dbReference>
<dbReference type="InterPro" id="IPR000683">
    <property type="entry name" value="Gfo/Idh/MocA-like_OxRdtase_N"/>
</dbReference>
<dbReference type="Gene3D" id="3.30.360.10">
    <property type="entry name" value="Dihydrodipicolinate Reductase, domain 2"/>
    <property type="match status" value="1"/>
</dbReference>
<accession>A0A6J4SLI0</accession>
<dbReference type="Pfam" id="PF22725">
    <property type="entry name" value="GFO_IDH_MocA_C3"/>
    <property type="match status" value="1"/>
</dbReference>
<evidence type="ECO:0000313" key="5">
    <source>
        <dbReference type="EMBL" id="CAA9502329.1"/>
    </source>
</evidence>
<dbReference type="Pfam" id="PF01408">
    <property type="entry name" value="GFO_IDH_MocA"/>
    <property type="match status" value="1"/>
</dbReference>
<dbReference type="SUPFAM" id="SSF51735">
    <property type="entry name" value="NAD(P)-binding Rossmann-fold domains"/>
    <property type="match status" value="1"/>
</dbReference>
<keyword evidence="2" id="KW-0560">Oxidoreductase</keyword>
<dbReference type="EMBL" id="CADCVM010000277">
    <property type="protein sequence ID" value="CAA9502329.1"/>
    <property type="molecule type" value="Genomic_DNA"/>
</dbReference>
<dbReference type="SUPFAM" id="SSF55347">
    <property type="entry name" value="Glyceraldehyde-3-phosphate dehydrogenase-like, C-terminal domain"/>
    <property type="match status" value="1"/>
</dbReference>
<gene>
    <name evidence="5" type="ORF">AVDCRST_MAG05-2521</name>
</gene>
<evidence type="ECO:0000259" key="3">
    <source>
        <dbReference type="Pfam" id="PF01408"/>
    </source>
</evidence>
<proteinExistence type="inferred from homology"/>
<dbReference type="AlphaFoldDB" id="A0A6J4SLI0"/>
<reference evidence="5" key="1">
    <citation type="submission" date="2020-02" db="EMBL/GenBank/DDBJ databases">
        <authorList>
            <person name="Meier V. D."/>
        </authorList>
    </citation>
    <scope>NUCLEOTIDE SEQUENCE</scope>
    <source>
        <strain evidence="5">AVDCRST_MAG05</strain>
    </source>
</reference>
<dbReference type="InterPro" id="IPR036291">
    <property type="entry name" value="NAD(P)-bd_dom_sf"/>
</dbReference>
<dbReference type="Gene3D" id="3.40.50.720">
    <property type="entry name" value="NAD(P)-binding Rossmann-like Domain"/>
    <property type="match status" value="1"/>
</dbReference>
<dbReference type="InterPro" id="IPR050984">
    <property type="entry name" value="Gfo/Idh/MocA_domain"/>
</dbReference>